<feature type="region of interest" description="Disordered" evidence="1">
    <location>
        <begin position="376"/>
        <end position="408"/>
    </location>
</feature>
<evidence type="ECO:0000256" key="1">
    <source>
        <dbReference type="SAM" id="MobiDB-lite"/>
    </source>
</evidence>
<reference evidence="3 4" key="1">
    <citation type="journal article" date="2016" name="Front. Microbiol.">
        <title>Comprehensive Phylogenetic Analysis of Bovine Non-aureus Staphylococci Species Based on Whole-Genome Sequencing.</title>
        <authorList>
            <person name="Naushad S."/>
            <person name="Barkema H.W."/>
            <person name="Luby C."/>
            <person name="Condas L.A."/>
            <person name="Nobrega D.B."/>
            <person name="Carson D.A."/>
            <person name="De Buck J."/>
        </authorList>
    </citation>
    <scope>NUCLEOTIDE SEQUENCE [LARGE SCALE GENOMIC DNA]</scope>
    <source>
        <strain evidence="3 4">SNUC 4337</strain>
    </source>
</reference>
<accession>A0A2T4S8J0</accession>
<keyword evidence="2" id="KW-0472">Membrane</keyword>
<evidence type="ECO:0000313" key="4">
    <source>
        <dbReference type="Proteomes" id="UP000240400"/>
    </source>
</evidence>
<gene>
    <name evidence="3" type="ORF">BUZ61_10850</name>
</gene>
<comment type="caution">
    <text evidence="3">The sequence shown here is derived from an EMBL/GenBank/DDBJ whole genome shotgun (WGS) entry which is preliminary data.</text>
</comment>
<dbReference type="Proteomes" id="UP000240400">
    <property type="component" value="Unassembled WGS sequence"/>
</dbReference>
<protein>
    <submittedName>
        <fullName evidence="3">Uncharacterized protein</fullName>
    </submittedName>
</protein>
<dbReference type="AlphaFoldDB" id="A0A2T4S8J0"/>
<feature type="compositionally biased region" description="Polar residues" evidence="1">
    <location>
        <begin position="376"/>
        <end position="387"/>
    </location>
</feature>
<name>A0A2T4S8J0_9STAP</name>
<dbReference type="RefSeq" id="WP_107365501.1">
    <property type="nucleotide sequence ID" value="NZ_PZHR01000069.1"/>
</dbReference>
<proteinExistence type="predicted"/>
<feature type="transmembrane region" description="Helical" evidence="2">
    <location>
        <begin position="12"/>
        <end position="33"/>
    </location>
</feature>
<keyword evidence="2" id="KW-0812">Transmembrane</keyword>
<evidence type="ECO:0000256" key="2">
    <source>
        <dbReference type="SAM" id="Phobius"/>
    </source>
</evidence>
<sequence length="408" mass="46630">MEKAKNFFNKFKWYLLGGVTLLIIIIVVITLLVKNHKVNVEDDVKVNFDGYNKSGTAEITDESYDKVMSKLSVRALKQSGFKNKEVIEKIKNNDDEDIDIDDFNYDEQKEIEHAEKIMEHVDFNIYNTDNLKNGDKAKVKLEIDKGTSKDYQLKAKEFTKEFKAHGLKEPKTLTAKSLIKALNPKFTGVNGSGSLHLIDKDTPKSLKELSLSDYKFTVPDNGKLKNGDSVKVTIPQDLIDDINKNGSNVFEGKKTDEIEVDGLDNLNKLDNLDDIVERNNKLAKEEHKNTKYTKYQNEPLDNYYKVNYETSNDGYFDSNDEKSTEKVSPSSDVDPAYITLVTTYKVTKTFDDEDSDINYTYEGYQDYTLEDNRLVKSSTTDKVSNSVSKDKLSELNDELQSEEYSKVQ</sequence>
<keyword evidence="2" id="KW-1133">Transmembrane helix</keyword>
<organism evidence="3 4">
    <name type="scientific">Staphylococcus nepalensis</name>
    <dbReference type="NCBI Taxonomy" id="214473"/>
    <lineage>
        <taxon>Bacteria</taxon>
        <taxon>Bacillati</taxon>
        <taxon>Bacillota</taxon>
        <taxon>Bacilli</taxon>
        <taxon>Bacillales</taxon>
        <taxon>Staphylococcaceae</taxon>
        <taxon>Staphylococcus</taxon>
    </lineage>
</organism>
<dbReference type="OrthoDB" id="2413123at2"/>
<evidence type="ECO:0000313" key="3">
    <source>
        <dbReference type="EMBL" id="PTK58063.1"/>
    </source>
</evidence>
<dbReference type="EMBL" id="PZHR01000069">
    <property type="protein sequence ID" value="PTK58063.1"/>
    <property type="molecule type" value="Genomic_DNA"/>
</dbReference>